<feature type="transmembrane region" description="Helical" evidence="8">
    <location>
        <begin position="259"/>
        <end position="285"/>
    </location>
</feature>
<feature type="transmembrane region" description="Helical" evidence="8">
    <location>
        <begin position="806"/>
        <end position="822"/>
    </location>
</feature>
<feature type="domain" description="Glycosyltransferase 2-like" evidence="9">
    <location>
        <begin position="399"/>
        <end position="587"/>
    </location>
</feature>
<keyword evidence="5 8" id="KW-1133">Transmembrane helix</keyword>
<dbReference type="GO" id="GO:0016757">
    <property type="term" value="F:glycosyltransferase activity"/>
    <property type="evidence" value="ECO:0007669"/>
    <property type="project" value="UniProtKB-KW"/>
</dbReference>
<keyword evidence="6 8" id="KW-0472">Membrane</keyword>
<gene>
    <name evidence="10" type="ORF">K402DRAFT_438333</name>
</gene>
<dbReference type="Proteomes" id="UP000800041">
    <property type="component" value="Unassembled WGS sequence"/>
</dbReference>
<name>A0A6G1HCT1_9PEZI</name>
<organism evidence="10 11">
    <name type="scientific">Aulographum hederae CBS 113979</name>
    <dbReference type="NCBI Taxonomy" id="1176131"/>
    <lineage>
        <taxon>Eukaryota</taxon>
        <taxon>Fungi</taxon>
        <taxon>Dikarya</taxon>
        <taxon>Ascomycota</taxon>
        <taxon>Pezizomycotina</taxon>
        <taxon>Dothideomycetes</taxon>
        <taxon>Pleosporomycetidae</taxon>
        <taxon>Aulographales</taxon>
        <taxon>Aulographaceae</taxon>
    </lineage>
</organism>
<evidence type="ECO:0000256" key="3">
    <source>
        <dbReference type="ARBA" id="ARBA00022679"/>
    </source>
</evidence>
<feature type="transmembrane region" description="Helical" evidence="8">
    <location>
        <begin position="746"/>
        <end position="763"/>
    </location>
</feature>
<accession>A0A6G1HCT1</accession>
<sequence>MASIRRVDDVDGPSTSDGSTTRVPSDYEEYDSRNNYPEKEKFAGPTVRHVSSDDDSENGSRGLEITPKPRTRPTSYASHRPSTILTVASSNQDGIELENTYPADPRSSESQNFPGIYRPTATDPMGRANFNRTLSDLYPESPYQTPQRHSQPWLTDSRGVSPAPSSYFNQSPYRSQEQLKSLVPDAPSAYFDRDWVKEGSIAKLHSRDDHEHMPNWKRYLYYSVPFLAVATLGTYWLYFTLRILFVMSAQRLNKSTFPMAWVFIGIEISVAIPTFLQLFWSIFVLKKRKREKLRLVGNDVPTVDVFITCCGEETDLVIDTVLATCDLDYPVDRFRIIVLDDARSEELQNAIIRVQESHHNLYYRAREKFPGVPHHFKAGNLNFGLDEVHNMPGGASQFVAALDADMIPEQHWLRAIMPHLLNDSKLAMACPPQLFYNIPDSDPLCQSLDFFVHVSEPIKDALGVAWCTGSGYVTRRDALDEIGHFPQGSLAEDVATSTLLLGRGWKTAYIHEPLQFGTVPDSYGSHLKQRTRWAIGTVDTSLKLNFCLWGEAVRKLTFFQRLSSFIYAVLSFYNIFLTLSLFAMPVVLISGKPLVAYATDNQLRWLIRACFASLFVNRICEIALFLPSGYSTGQRGARAQLWMSPYIALTIIRSFFLPTWLGGQTQAFKPSGSLQSKLNERDAATRAPLFRRLWTIVVNYLAGYHIAYVYFCLTAVTLSTIRCIIDQWTIRDQLMCLLTHAYWPPLSWILVVSAFWIPITYAVDPPSMRPREDLLERNVKTGVAHPRKDVKKRGFKMQTALFEAEYTFTTVFTAVVFAAAFWY</sequence>
<dbReference type="EMBL" id="ML977141">
    <property type="protein sequence ID" value="KAF1990738.1"/>
    <property type="molecule type" value="Genomic_DNA"/>
</dbReference>
<evidence type="ECO:0000259" key="9">
    <source>
        <dbReference type="Pfam" id="PF13632"/>
    </source>
</evidence>
<keyword evidence="2" id="KW-0328">Glycosyltransferase</keyword>
<keyword evidence="3 10" id="KW-0808">Transferase</keyword>
<evidence type="ECO:0000313" key="11">
    <source>
        <dbReference type="Proteomes" id="UP000800041"/>
    </source>
</evidence>
<evidence type="ECO:0000256" key="1">
    <source>
        <dbReference type="ARBA" id="ARBA00004141"/>
    </source>
</evidence>
<dbReference type="PANTHER" id="PTHR43867:SF2">
    <property type="entry name" value="CELLULOSE SYNTHASE CATALYTIC SUBUNIT A [UDP-FORMING]"/>
    <property type="match status" value="1"/>
</dbReference>
<feature type="transmembrane region" description="Helical" evidence="8">
    <location>
        <begin position="605"/>
        <end position="627"/>
    </location>
</feature>
<dbReference type="Gene3D" id="3.90.550.10">
    <property type="entry name" value="Spore Coat Polysaccharide Biosynthesis Protein SpsA, Chain A"/>
    <property type="match status" value="1"/>
</dbReference>
<protein>
    <submittedName>
        <fullName evidence="10">Glycosyltransferase family 2 protein</fullName>
    </submittedName>
</protein>
<dbReference type="InterPro" id="IPR029044">
    <property type="entry name" value="Nucleotide-diphossugar_trans"/>
</dbReference>
<evidence type="ECO:0000313" key="10">
    <source>
        <dbReference type="EMBL" id="KAF1990738.1"/>
    </source>
</evidence>
<feature type="compositionally biased region" description="Polar residues" evidence="7">
    <location>
        <begin position="142"/>
        <end position="154"/>
    </location>
</feature>
<dbReference type="AlphaFoldDB" id="A0A6G1HCT1"/>
<comment type="subcellular location">
    <subcellularLocation>
        <location evidence="1">Membrane</location>
        <topology evidence="1">Multi-pass membrane protein</topology>
    </subcellularLocation>
</comment>
<dbReference type="SUPFAM" id="SSF53448">
    <property type="entry name" value="Nucleotide-diphospho-sugar transferases"/>
    <property type="match status" value="1"/>
</dbReference>
<evidence type="ECO:0000256" key="4">
    <source>
        <dbReference type="ARBA" id="ARBA00022692"/>
    </source>
</evidence>
<keyword evidence="4 8" id="KW-0812">Transmembrane</keyword>
<evidence type="ECO:0000256" key="2">
    <source>
        <dbReference type="ARBA" id="ARBA00022676"/>
    </source>
</evidence>
<feature type="transmembrane region" description="Helical" evidence="8">
    <location>
        <begin position="219"/>
        <end position="239"/>
    </location>
</feature>
<evidence type="ECO:0000256" key="8">
    <source>
        <dbReference type="SAM" id="Phobius"/>
    </source>
</evidence>
<dbReference type="InterPro" id="IPR001173">
    <property type="entry name" value="Glyco_trans_2-like"/>
</dbReference>
<feature type="transmembrane region" description="Helical" evidence="8">
    <location>
        <begin position="702"/>
        <end position="725"/>
    </location>
</feature>
<evidence type="ECO:0000256" key="6">
    <source>
        <dbReference type="ARBA" id="ARBA00023136"/>
    </source>
</evidence>
<dbReference type="Pfam" id="PF13632">
    <property type="entry name" value="Glyco_trans_2_3"/>
    <property type="match status" value="1"/>
</dbReference>
<dbReference type="OrthoDB" id="72851at2759"/>
<feature type="compositionally biased region" description="Polar residues" evidence="7">
    <location>
        <begin position="13"/>
        <end position="23"/>
    </location>
</feature>
<keyword evidence="11" id="KW-1185">Reference proteome</keyword>
<dbReference type="GO" id="GO:0016020">
    <property type="term" value="C:membrane"/>
    <property type="evidence" value="ECO:0007669"/>
    <property type="project" value="UniProtKB-SubCell"/>
</dbReference>
<proteinExistence type="predicted"/>
<dbReference type="PANTHER" id="PTHR43867">
    <property type="entry name" value="CELLULOSE SYNTHASE CATALYTIC SUBUNIT A [UDP-FORMING]"/>
    <property type="match status" value="1"/>
</dbReference>
<reference evidence="10" key="1">
    <citation type="journal article" date="2020" name="Stud. Mycol.">
        <title>101 Dothideomycetes genomes: a test case for predicting lifestyles and emergence of pathogens.</title>
        <authorList>
            <person name="Haridas S."/>
            <person name="Albert R."/>
            <person name="Binder M."/>
            <person name="Bloem J."/>
            <person name="Labutti K."/>
            <person name="Salamov A."/>
            <person name="Andreopoulos B."/>
            <person name="Baker S."/>
            <person name="Barry K."/>
            <person name="Bills G."/>
            <person name="Bluhm B."/>
            <person name="Cannon C."/>
            <person name="Castanera R."/>
            <person name="Culley D."/>
            <person name="Daum C."/>
            <person name="Ezra D."/>
            <person name="Gonzalez J."/>
            <person name="Henrissat B."/>
            <person name="Kuo A."/>
            <person name="Liang C."/>
            <person name="Lipzen A."/>
            <person name="Lutzoni F."/>
            <person name="Magnuson J."/>
            <person name="Mondo S."/>
            <person name="Nolan M."/>
            <person name="Ohm R."/>
            <person name="Pangilinan J."/>
            <person name="Park H.-J."/>
            <person name="Ramirez L."/>
            <person name="Alfaro M."/>
            <person name="Sun H."/>
            <person name="Tritt A."/>
            <person name="Yoshinaga Y."/>
            <person name="Zwiers L.-H."/>
            <person name="Turgeon B."/>
            <person name="Goodwin S."/>
            <person name="Spatafora J."/>
            <person name="Crous P."/>
            <person name="Grigoriev I."/>
        </authorList>
    </citation>
    <scope>NUCLEOTIDE SEQUENCE</scope>
    <source>
        <strain evidence="10">CBS 113979</strain>
    </source>
</reference>
<dbReference type="CDD" id="cd06421">
    <property type="entry name" value="CESA_CelA_like"/>
    <property type="match status" value="1"/>
</dbReference>
<evidence type="ECO:0000256" key="7">
    <source>
        <dbReference type="SAM" id="MobiDB-lite"/>
    </source>
</evidence>
<evidence type="ECO:0000256" key="5">
    <source>
        <dbReference type="ARBA" id="ARBA00022989"/>
    </source>
</evidence>
<feature type="compositionally biased region" description="Polar residues" evidence="7">
    <location>
        <begin position="72"/>
        <end position="93"/>
    </location>
</feature>
<feature type="transmembrane region" description="Helical" evidence="8">
    <location>
        <begin position="564"/>
        <end position="585"/>
    </location>
</feature>
<feature type="compositionally biased region" description="Basic and acidic residues" evidence="7">
    <location>
        <begin position="30"/>
        <end position="42"/>
    </location>
</feature>
<feature type="region of interest" description="Disordered" evidence="7">
    <location>
        <begin position="1"/>
        <end position="167"/>
    </location>
</feature>
<dbReference type="InterPro" id="IPR050321">
    <property type="entry name" value="Glycosyltr_2/OpgH_subfam"/>
</dbReference>